<dbReference type="InterPro" id="IPR045861">
    <property type="entry name" value="CorA_cytoplasmic_dom"/>
</dbReference>
<comment type="subcellular location">
    <subcellularLocation>
        <location evidence="1">Cell membrane</location>
        <topology evidence="1">Multi-pass membrane protein</topology>
    </subcellularLocation>
    <subcellularLocation>
        <location evidence="8">Membrane</location>
        <topology evidence="8">Multi-pass membrane protein</topology>
    </subcellularLocation>
</comment>
<dbReference type="RefSeq" id="WP_344504429.1">
    <property type="nucleotide sequence ID" value="NZ_BAAAQD010000009.1"/>
</dbReference>
<dbReference type="Gene3D" id="3.30.460.20">
    <property type="entry name" value="CorA soluble domain-like"/>
    <property type="match status" value="1"/>
</dbReference>
<dbReference type="Pfam" id="PF01544">
    <property type="entry name" value="CorA"/>
    <property type="match status" value="1"/>
</dbReference>
<dbReference type="SUPFAM" id="SSF144083">
    <property type="entry name" value="Magnesium transport protein CorA, transmembrane region"/>
    <property type="match status" value="1"/>
</dbReference>
<name>A0ABN2ATB9_9ACTN</name>
<evidence type="ECO:0000313" key="9">
    <source>
        <dbReference type="EMBL" id="GAA1526662.1"/>
    </source>
</evidence>
<comment type="similarity">
    <text evidence="2 8">Belongs to the CorA metal ion transporter (MIT) (TC 1.A.35) family.</text>
</comment>
<keyword evidence="10" id="KW-1185">Reference proteome</keyword>
<evidence type="ECO:0000256" key="7">
    <source>
        <dbReference type="ARBA" id="ARBA00023136"/>
    </source>
</evidence>
<dbReference type="NCBIfam" id="TIGR00383">
    <property type="entry name" value="corA"/>
    <property type="match status" value="1"/>
</dbReference>
<keyword evidence="4 8" id="KW-1003">Cell membrane</keyword>
<dbReference type="PANTHER" id="PTHR46494">
    <property type="entry name" value="CORA FAMILY METAL ION TRANSPORTER (EUROFUNG)"/>
    <property type="match status" value="1"/>
</dbReference>
<evidence type="ECO:0000256" key="3">
    <source>
        <dbReference type="ARBA" id="ARBA00022448"/>
    </source>
</evidence>
<dbReference type="InterPro" id="IPR002523">
    <property type="entry name" value="MgTranspt_CorA/ZnTranspt_ZntB"/>
</dbReference>
<sequence>MKLDTRPAVVDCALYVGGVRQPDELPLAELYERACDRPDAFVWIGLHEPDPDQFAEAEKVFGLHPLAVEDALNPMPQRPKVERYEDVTFFVARTARYVPHEELTETSEVIDTGSVRVFLGRQFVVTVRHGEAGELRAARHDLEANPAQLAAGPWAVLHAILDRIVDAYLAIVTAIDSDVQALEMAVFRRDSGISIERVYQLKRELMEFRTAAVPLQRPLVTLLDKQTFALAKEIRRYFRDVNDHQTRVVEQIVNYDDILNSILQARLAQVTIDQNDDMRKIASWAALAALQTAIAGIYGMNFVFMPELHWHYGYFFALALMFGSGLLLYRALRRNGWL</sequence>
<protein>
    <recommendedName>
        <fullName evidence="8">Magnesium transport protein CorA</fullName>
    </recommendedName>
</protein>
<dbReference type="InterPro" id="IPR004488">
    <property type="entry name" value="Mg/Co-transport_prot_CorA"/>
</dbReference>
<feature type="transmembrane region" description="Helical" evidence="8">
    <location>
        <begin position="281"/>
        <end position="300"/>
    </location>
</feature>
<reference evidence="9 10" key="1">
    <citation type="journal article" date="2019" name="Int. J. Syst. Evol. Microbiol.">
        <title>The Global Catalogue of Microorganisms (GCM) 10K type strain sequencing project: providing services to taxonomists for standard genome sequencing and annotation.</title>
        <authorList>
            <consortium name="The Broad Institute Genomics Platform"/>
            <consortium name="The Broad Institute Genome Sequencing Center for Infectious Disease"/>
            <person name="Wu L."/>
            <person name="Ma J."/>
        </authorList>
    </citation>
    <scope>NUCLEOTIDE SEQUENCE [LARGE SCALE GENOMIC DNA]</scope>
    <source>
        <strain evidence="9 10">JCM 15933</strain>
    </source>
</reference>
<gene>
    <name evidence="8" type="primary">corA</name>
    <name evidence="9" type="ORF">GCM10009827_049370</name>
</gene>
<keyword evidence="6 8" id="KW-1133">Transmembrane helix</keyword>
<evidence type="ECO:0000313" key="10">
    <source>
        <dbReference type="Proteomes" id="UP001501470"/>
    </source>
</evidence>
<dbReference type="PANTHER" id="PTHR46494:SF1">
    <property type="entry name" value="CORA FAMILY METAL ION TRANSPORTER (EUROFUNG)"/>
    <property type="match status" value="1"/>
</dbReference>
<dbReference type="Proteomes" id="UP001501470">
    <property type="component" value="Unassembled WGS sequence"/>
</dbReference>
<evidence type="ECO:0000256" key="2">
    <source>
        <dbReference type="ARBA" id="ARBA00009765"/>
    </source>
</evidence>
<dbReference type="CDD" id="cd12830">
    <property type="entry name" value="MtCorA-like"/>
    <property type="match status" value="1"/>
</dbReference>
<keyword evidence="3 8" id="KW-0813">Transport</keyword>
<feature type="transmembrane region" description="Helical" evidence="8">
    <location>
        <begin position="312"/>
        <end position="332"/>
    </location>
</feature>
<evidence type="ECO:0000256" key="1">
    <source>
        <dbReference type="ARBA" id="ARBA00004651"/>
    </source>
</evidence>
<comment type="caution">
    <text evidence="9">The sequence shown here is derived from an EMBL/GenBank/DDBJ whole genome shotgun (WGS) entry which is preliminary data.</text>
</comment>
<evidence type="ECO:0000256" key="8">
    <source>
        <dbReference type="RuleBase" id="RU362010"/>
    </source>
</evidence>
<accession>A0ABN2ATB9</accession>
<evidence type="ECO:0000256" key="6">
    <source>
        <dbReference type="ARBA" id="ARBA00022989"/>
    </source>
</evidence>
<dbReference type="EMBL" id="BAAAQD010000009">
    <property type="protein sequence ID" value="GAA1526662.1"/>
    <property type="molecule type" value="Genomic_DNA"/>
</dbReference>
<comment type="function">
    <text evidence="8">Mediates influx of magnesium ions.</text>
</comment>
<evidence type="ECO:0000256" key="5">
    <source>
        <dbReference type="ARBA" id="ARBA00022692"/>
    </source>
</evidence>
<keyword evidence="8" id="KW-0460">Magnesium</keyword>
<proteinExistence type="inferred from homology"/>
<keyword evidence="8" id="KW-0406">Ion transport</keyword>
<organism evidence="9 10">
    <name type="scientific">Dactylosporangium maewongense</name>
    <dbReference type="NCBI Taxonomy" id="634393"/>
    <lineage>
        <taxon>Bacteria</taxon>
        <taxon>Bacillati</taxon>
        <taxon>Actinomycetota</taxon>
        <taxon>Actinomycetes</taxon>
        <taxon>Micromonosporales</taxon>
        <taxon>Micromonosporaceae</taxon>
        <taxon>Dactylosporangium</taxon>
    </lineage>
</organism>
<dbReference type="Gene3D" id="1.20.58.340">
    <property type="entry name" value="Magnesium transport protein CorA, transmembrane region"/>
    <property type="match status" value="2"/>
</dbReference>
<evidence type="ECO:0000256" key="4">
    <source>
        <dbReference type="ARBA" id="ARBA00022475"/>
    </source>
</evidence>
<keyword evidence="7 8" id="KW-0472">Membrane</keyword>
<dbReference type="InterPro" id="IPR045863">
    <property type="entry name" value="CorA_TM1_TM2"/>
</dbReference>
<keyword evidence="5 8" id="KW-0812">Transmembrane</keyword>
<dbReference type="SUPFAM" id="SSF143865">
    <property type="entry name" value="CorA soluble domain-like"/>
    <property type="match status" value="1"/>
</dbReference>